<dbReference type="Proteomes" id="UP000325577">
    <property type="component" value="Linkage Group LG3"/>
</dbReference>
<proteinExistence type="predicted"/>
<sequence>MKIEPKERVSLAAYHLEGDAQLWYQLLKEEGEVITWAFLKEGLHARFGPTEFEDFFGDLTKLRQSSTMREYHTQFEKLLARAGKLTTPQQVGCFTNSLKEAIRVEVQTARPTTLSAAMGLARLYEAKLASQTKRSFTPGEDRRTIPAPINGNRPLAPTIRKFSPAEIEECRKTASVFIAMTSLAHAISAKSSSSWKHATLKKTMA</sequence>
<gene>
    <name evidence="3" type="ORF">F0562_007512</name>
</gene>
<protein>
    <recommendedName>
        <fullName evidence="2">Ty3 transposon capsid-like protein domain-containing protein</fullName>
    </recommendedName>
</protein>
<accession>A0A5J5A468</accession>
<feature type="region of interest" description="Disordered" evidence="1">
    <location>
        <begin position="135"/>
        <end position="157"/>
    </location>
</feature>
<name>A0A5J5A468_9ASTE</name>
<dbReference type="AlphaFoldDB" id="A0A5J5A468"/>
<reference evidence="3 4" key="1">
    <citation type="submission" date="2019-09" db="EMBL/GenBank/DDBJ databases">
        <title>A chromosome-level genome assembly of the Chinese tupelo Nyssa sinensis.</title>
        <authorList>
            <person name="Yang X."/>
            <person name="Kang M."/>
            <person name="Yang Y."/>
            <person name="Xiong H."/>
            <person name="Wang M."/>
            <person name="Zhang Z."/>
            <person name="Wang Z."/>
            <person name="Wu H."/>
            <person name="Ma T."/>
            <person name="Liu J."/>
            <person name="Xi Z."/>
        </authorList>
    </citation>
    <scope>NUCLEOTIDE SEQUENCE [LARGE SCALE GENOMIC DNA]</scope>
    <source>
        <strain evidence="3">J267</strain>
        <tissue evidence="3">Leaf</tissue>
    </source>
</reference>
<evidence type="ECO:0000313" key="4">
    <source>
        <dbReference type="Proteomes" id="UP000325577"/>
    </source>
</evidence>
<keyword evidence="4" id="KW-1185">Reference proteome</keyword>
<feature type="domain" description="Ty3 transposon capsid-like protein" evidence="2">
    <location>
        <begin position="5"/>
        <end position="126"/>
    </location>
</feature>
<dbReference type="Pfam" id="PF19259">
    <property type="entry name" value="Ty3_capsid"/>
    <property type="match status" value="1"/>
</dbReference>
<evidence type="ECO:0000256" key="1">
    <source>
        <dbReference type="SAM" id="MobiDB-lite"/>
    </source>
</evidence>
<dbReference type="OrthoDB" id="1739003at2759"/>
<dbReference type="InterPro" id="IPR045358">
    <property type="entry name" value="Ty3_capsid"/>
</dbReference>
<evidence type="ECO:0000259" key="2">
    <source>
        <dbReference type="Pfam" id="PF19259"/>
    </source>
</evidence>
<dbReference type="EMBL" id="CM018046">
    <property type="protein sequence ID" value="KAA8525663.1"/>
    <property type="molecule type" value="Genomic_DNA"/>
</dbReference>
<evidence type="ECO:0000313" key="3">
    <source>
        <dbReference type="EMBL" id="KAA8525663.1"/>
    </source>
</evidence>
<organism evidence="3 4">
    <name type="scientific">Nyssa sinensis</name>
    <dbReference type="NCBI Taxonomy" id="561372"/>
    <lineage>
        <taxon>Eukaryota</taxon>
        <taxon>Viridiplantae</taxon>
        <taxon>Streptophyta</taxon>
        <taxon>Embryophyta</taxon>
        <taxon>Tracheophyta</taxon>
        <taxon>Spermatophyta</taxon>
        <taxon>Magnoliopsida</taxon>
        <taxon>eudicotyledons</taxon>
        <taxon>Gunneridae</taxon>
        <taxon>Pentapetalae</taxon>
        <taxon>asterids</taxon>
        <taxon>Cornales</taxon>
        <taxon>Nyssaceae</taxon>
        <taxon>Nyssa</taxon>
    </lineage>
</organism>